<gene>
    <name evidence="1" type="ORF">GQ55_3G070500</name>
</gene>
<dbReference type="Proteomes" id="UP000244336">
    <property type="component" value="Chromosome 3"/>
</dbReference>
<reference evidence="1 2" key="1">
    <citation type="submission" date="2018-04" db="EMBL/GenBank/DDBJ databases">
        <title>WGS assembly of Panicum hallii var. hallii HAL2.</title>
        <authorList>
            <person name="Lovell J."/>
            <person name="Jenkins J."/>
            <person name="Lowry D."/>
            <person name="Mamidi S."/>
            <person name="Sreedasyam A."/>
            <person name="Weng X."/>
            <person name="Barry K."/>
            <person name="Bonette J."/>
            <person name="Campitelli B."/>
            <person name="Daum C."/>
            <person name="Gordon S."/>
            <person name="Gould B."/>
            <person name="Lipzen A."/>
            <person name="MacQueen A."/>
            <person name="Palacio-Mejia J."/>
            <person name="Plott C."/>
            <person name="Shakirov E."/>
            <person name="Shu S."/>
            <person name="Yoshinaga Y."/>
            <person name="Zane M."/>
            <person name="Rokhsar D."/>
            <person name="Grimwood J."/>
            <person name="Schmutz J."/>
            <person name="Juenger T."/>
        </authorList>
    </citation>
    <scope>NUCLEOTIDE SEQUENCE [LARGE SCALE GENOMIC DNA]</scope>
    <source>
        <strain evidence="2">cv. HAL2</strain>
    </source>
</reference>
<proteinExistence type="predicted"/>
<dbReference type="Gramene" id="PUZ63474">
    <property type="protein sequence ID" value="PUZ63474"/>
    <property type="gene ID" value="GQ55_3G070500"/>
</dbReference>
<sequence>MPLRFFYAPVCGGLLIPHVSLSPDYFSAMGETVKAFWTSSLLSLSPLWRHGYACFYRLITAITNNLFLVLGNHDYQVEANVSTSSSLAGLHHFCWVCVLLHSCVLHVYKCCPLRMNEIKILSSMNSSLSFNSSPVDFSQLTPTTHAWESPILLKENKCSQQFCKFGGLKLTGNCIFLGTKYHAVEC</sequence>
<keyword evidence="2" id="KW-1185">Reference proteome</keyword>
<name>A0A2T7E6N3_9POAL</name>
<evidence type="ECO:0000313" key="2">
    <source>
        <dbReference type="Proteomes" id="UP000244336"/>
    </source>
</evidence>
<organism evidence="1 2">
    <name type="scientific">Panicum hallii var. hallii</name>
    <dbReference type="NCBI Taxonomy" id="1504633"/>
    <lineage>
        <taxon>Eukaryota</taxon>
        <taxon>Viridiplantae</taxon>
        <taxon>Streptophyta</taxon>
        <taxon>Embryophyta</taxon>
        <taxon>Tracheophyta</taxon>
        <taxon>Spermatophyta</taxon>
        <taxon>Magnoliopsida</taxon>
        <taxon>Liliopsida</taxon>
        <taxon>Poales</taxon>
        <taxon>Poaceae</taxon>
        <taxon>PACMAD clade</taxon>
        <taxon>Panicoideae</taxon>
        <taxon>Panicodae</taxon>
        <taxon>Paniceae</taxon>
        <taxon>Panicinae</taxon>
        <taxon>Panicum</taxon>
        <taxon>Panicum sect. Panicum</taxon>
    </lineage>
</organism>
<dbReference type="AlphaFoldDB" id="A0A2T7E6N3"/>
<evidence type="ECO:0000313" key="1">
    <source>
        <dbReference type="EMBL" id="PUZ63474.1"/>
    </source>
</evidence>
<protein>
    <submittedName>
        <fullName evidence="1">Uncharacterized protein</fullName>
    </submittedName>
</protein>
<accession>A0A2T7E6N3</accession>
<dbReference type="EMBL" id="CM009751">
    <property type="protein sequence ID" value="PUZ63474.1"/>
    <property type="molecule type" value="Genomic_DNA"/>
</dbReference>